<dbReference type="InterPro" id="IPR036291">
    <property type="entry name" value="NAD(P)-bd_dom_sf"/>
</dbReference>
<keyword evidence="3" id="KW-0521">NADP</keyword>
<name>A0A1I5IPP1_9BACT</name>
<evidence type="ECO:0000313" key="6">
    <source>
        <dbReference type="Proteomes" id="UP000199564"/>
    </source>
</evidence>
<dbReference type="EMBL" id="FOVW01000009">
    <property type="protein sequence ID" value="SFO62484.1"/>
    <property type="molecule type" value="Genomic_DNA"/>
</dbReference>
<keyword evidence="6" id="KW-1185">Reference proteome</keyword>
<dbReference type="PANTHER" id="PTHR44085:SF2">
    <property type="entry name" value="SEPIAPTERIN REDUCTASE"/>
    <property type="match status" value="1"/>
</dbReference>
<reference evidence="6" key="1">
    <citation type="submission" date="2016-10" db="EMBL/GenBank/DDBJ databases">
        <authorList>
            <person name="Varghese N."/>
            <person name="Submissions S."/>
        </authorList>
    </citation>
    <scope>NUCLEOTIDE SEQUENCE [LARGE SCALE GENOMIC DNA]</scope>
    <source>
        <strain evidence="6">DSM 15282</strain>
    </source>
</reference>
<dbReference type="GO" id="GO:0006729">
    <property type="term" value="P:tetrahydrobiopterin biosynthetic process"/>
    <property type="evidence" value="ECO:0007669"/>
    <property type="project" value="TreeGrafter"/>
</dbReference>
<dbReference type="Gene3D" id="3.40.50.720">
    <property type="entry name" value="NAD(P)-binding Rossmann-like Domain"/>
    <property type="match status" value="1"/>
</dbReference>
<accession>A0A1I5IPP1</accession>
<dbReference type="Pfam" id="PF00106">
    <property type="entry name" value="adh_short"/>
    <property type="match status" value="1"/>
</dbReference>
<sequence>MLGKSESLVHPMSKSLLILTGHSKGLGRAILDHFLNKEGFDVLAISRTKLEIEASNLTQISLDLSELEVLQKELDSVFPIDNYEEFILINNAGWIGEVKPIGSLHPAELRTQVNLNLLAPMFLTNSFIKTYKFNEARKQVINISSGAAKRAVSGWGGYCSTKAALAMFTMVAAKENKSDKFHFYSLAPGIVDTEMQAEIRNSNESDFPDIEKFKGFKENGDLSSPEEVAAKIDFLISNPSKFEDVIQDVRNF</sequence>
<protein>
    <submittedName>
        <fullName evidence="5">Benzil reductase ((S)-benzoin forming)</fullName>
    </submittedName>
</protein>
<dbReference type="PANTHER" id="PTHR44085">
    <property type="entry name" value="SEPIAPTERIN REDUCTASE"/>
    <property type="match status" value="1"/>
</dbReference>
<dbReference type="SUPFAM" id="SSF51735">
    <property type="entry name" value="NAD(P)-binding Rossmann-fold domains"/>
    <property type="match status" value="1"/>
</dbReference>
<dbReference type="PRINTS" id="PR00081">
    <property type="entry name" value="GDHRDH"/>
</dbReference>
<evidence type="ECO:0000256" key="4">
    <source>
        <dbReference type="ARBA" id="ARBA00023002"/>
    </source>
</evidence>
<organism evidence="5 6">
    <name type="scientific">Algoriphagus ornithinivorans</name>
    <dbReference type="NCBI Taxonomy" id="226506"/>
    <lineage>
        <taxon>Bacteria</taxon>
        <taxon>Pseudomonadati</taxon>
        <taxon>Bacteroidota</taxon>
        <taxon>Cytophagia</taxon>
        <taxon>Cytophagales</taxon>
        <taxon>Cyclobacteriaceae</taxon>
        <taxon>Algoriphagus</taxon>
    </lineage>
</organism>
<keyword evidence="4" id="KW-0560">Oxidoreductase</keyword>
<dbReference type="AlphaFoldDB" id="A0A1I5IPP1"/>
<comment type="subcellular location">
    <subcellularLocation>
        <location evidence="1">Cytoplasm</location>
    </subcellularLocation>
</comment>
<evidence type="ECO:0000256" key="2">
    <source>
        <dbReference type="ARBA" id="ARBA00022490"/>
    </source>
</evidence>
<dbReference type="GO" id="GO:0004757">
    <property type="term" value="F:sepiapterin reductase (NADP+) activity"/>
    <property type="evidence" value="ECO:0007669"/>
    <property type="project" value="TreeGrafter"/>
</dbReference>
<dbReference type="InterPro" id="IPR051721">
    <property type="entry name" value="Biopterin_syn/organic_redct"/>
</dbReference>
<evidence type="ECO:0000256" key="3">
    <source>
        <dbReference type="ARBA" id="ARBA00022857"/>
    </source>
</evidence>
<dbReference type="PROSITE" id="PS00061">
    <property type="entry name" value="ADH_SHORT"/>
    <property type="match status" value="1"/>
</dbReference>
<dbReference type="STRING" id="226506.SAMN04488519_109115"/>
<dbReference type="Proteomes" id="UP000199564">
    <property type="component" value="Unassembled WGS sequence"/>
</dbReference>
<dbReference type="GO" id="GO:0005737">
    <property type="term" value="C:cytoplasm"/>
    <property type="evidence" value="ECO:0007669"/>
    <property type="project" value="UniProtKB-SubCell"/>
</dbReference>
<keyword evidence="2" id="KW-0963">Cytoplasm</keyword>
<evidence type="ECO:0000256" key="1">
    <source>
        <dbReference type="ARBA" id="ARBA00004496"/>
    </source>
</evidence>
<gene>
    <name evidence="5" type="ORF">SAMN04488519_109115</name>
</gene>
<proteinExistence type="predicted"/>
<dbReference type="InterPro" id="IPR002347">
    <property type="entry name" value="SDR_fam"/>
</dbReference>
<dbReference type="InterPro" id="IPR020904">
    <property type="entry name" value="Sc_DH/Rdtase_CS"/>
</dbReference>
<evidence type="ECO:0000313" key="5">
    <source>
        <dbReference type="EMBL" id="SFO62484.1"/>
    </source>
</evidence>